<feature type="transmembrane region" description="Helical" evidence="1">
    <location>
        <begin position="88"/>
        <end position="107"/>
    </location>
</feature>
<proteinExistence type="predicted"/>
<sequence>MQRLLPSAAASFPLLPFPRNKTTTTICCTSERESNTNSNTFRWPAISFSLFASGFFLGPLIDGLHSRVNLVVYQTGAIDVGPLHTNLLVPPLLGVFYCCVGVLQLILDEKLSLHENGSLDKVVASLIALVVMIELSAEMYKSGVADNIEAYILFAGAQLIWALFDKTTLGFALASLVGVACPLAEIPIIKLWHLWYYPGANVEIFGEGIVSWTIVCYFVYTPFLINLARWLKNLLASKQGF</sequence>
<dbReference type="EMBL" id="JBEAFC010000003">
    <property type="protein sequence ID" value="KAL1565162.1"/>
    <property type="molecule type" value="Genomic_DNA"/>
</dbReference>
<dbReference type="PANTHER" id="PTHR36774:SF1">
    <property type="entry name" value="INSULIN-INDUCED PROTEIN"/>
    <property type="match status" value="1"/>
</dbReference>
<keyword evidence="3" id="KW-1185">Reference proteome</keyword>
<evidence type="ECO:0000313" key="2">
    <source>
        <dbReference type="EMBL" id="KAL1565162.1"/>
    </source>
</evidence>
<feature type="transmembrane region" description="Helical" evidence="1">
    <location>
        <begin position="119"/>
        <end position="136"/>
    </location>
</feature>
<keyword evidence="1" id="KW-1133">Transmembrane helix</keyword>
<comment type="caution">
    <text evidence="2">The sequence shown here is derived from an EMBL/GenBank/DDBJ whole genome shotgun (WGS) entry which is preliminary data.</text>
</comment>
<evidence type="ECO:0000313" key="3">
    <source>
        <dbReference type="Proteomes" id="UP001567538"/>
    </source>
</evidence>
<protein>
    <submittedName>
        <fullName evidence="2">Uncharacterized protein</fullName>
    </submittedName>
</protein>
<reference evidence="2 3" key="1">
    <citation type="submission" date="2024-06" db="EMBL/GenBank/DDBJ databases">
        <title>A chromosome level genome sequence of Diviner's sage (Salvia divinorum).</title>
        <authorList>
            <person name="Ford S.A."/>
            <person name="Ro D.-K."/>
            <person name="Ness R.W."/>
            <person name="Phillips M.A."/>
        </authorList>
    </citation>
    <scope>NUCLEOTIDE SEQUENCE [LARGE SCALE GENOMIC DNA]</scope>
    <source>
        <strain evidence="2">SAF-2024a</strain>
        <tissue evidence="2">Leaf</tissue>
    </source>
</reference>
<feature type="transmembrane region" description="Helical" evidence="1">
    <location>
        <begin position="209"/>
        <end position="228"/>
    </location>
</feature>
<evidence type="ECO:0000256" key="1">
    <source>
        <dbReference type="SAM" id="Phobius"/>
    </source>
</evidence>
<feature type="transmembrane region" description="Helical" evidence="1">
    <location>
        <begin position="171"/>
        <end position="189"/>
    </location>
</feature>
<dbReference type="AlphaFoldDB" id="A0ABD1I8X9"/>
<dbReference type="Proteomes" id="UP001567538">
    <property type="component" value="Unassembled WGS sequence"/>
</dbReference>
<name>A0ABD1I8X9_SALDI</name>
<keyword evidence="1" id="KW-0472">Membrane</keyword>
<accession>A0ABD1I8X9</accession>
<dbReference type="PANTHER" id="PTHR36774">
    <property type="entry name" value="INSULIN-INDUCED PROTEIN"/>
    <property type="match status" value="1"/>
</dbReference>
<organism evidence="2 3">
    <name type="scientific">Salvia divinorum</name>
    <name type="common">Maria pastora</name>
    <name type="synonym">Diviner's sage</name>
    <dbReference type="NCBI Taxonomy" id="28513"/>
    <lineage>
        <taxon>Eukaryota</taxon>
        <taxon>Viridiplantae</taxon>
        <taxon>Streptophyta</taxon>
        <taxon>Embryophyta</taxon>
        <taxon>Tracheophyta</taxon>
        <taxon>Spermatophyta</taxon>
        <taxon>Magnoliopsida</taxon>
        <taxon>eudicotyledons</taxon>
        <taxon>Gunneridae</taxon>
        <taxon>Pentapetalae</taxon>
        <taxon>asterids</taxon>
        <taxon>lamiids</taxon>
        <taxon>Lamiales</taxon>
        <taxon>Lamiaceae</taxon>
        <taxon>Nepetoideae</taxon>
        <taxon>Mentheae</taxon>
        <taxon>Salviinae</taxon>
        <taxon>Salvia</taxon>
        <taxon>Salvia subgen. Calosphace</taxon>
    </lineage>
</organism>
<feature type="transmembrane region" description="Helical" evidence="1">
    <location>
        <begin position="41"/>
        <end position="61"/>
    </location>
</feature>
<gene>
    <name evidence="2" type="ORF">AAHA92_07414</name>
</gene>
<keyword evidence="1" id="KW-0812">Transmembrane</keyword>